<evidence type="ECO:0000313" key="1">
    <source>
        <dbReference type="EMBL" id="PON96154.1"/>
    </source>
</evidence>
<gene>
    <name evidence="1" type="ORF">TorRG33x02_080840</name>
</gene>
<evidence type="ECO:0000313" key="2">
    <source>
        <dbReference type="Proteomes" id="UP000237000"/>
    </source>
</evidence>
<dbReference type="Proteomes" id="UP000237000">
    <property type="component" value="Unassembled WGS sequence"/>
</dbReference>
<reference evidence="2" key="1">
    <citation type="submission" date="2016-06" db="EMBL/GenBank/DDBJ databases">
        <title>Parallel loss of symbiosis genes in relatives of nitrogen-fixing non-legume Parasponia.</title>
        <authorList>
            <person name="Van Velzen R."/>
            <person name="Holmer R."/>
            <person name="Bu F."/>
            <person name="Rutten L."/>
            <person name="Van Zeijl A."/>
            <person name="Liu W."/>
            <person name="Santuari L."/>
            <person name="Cao Q."/>
            <person name="Sharma T."/>
            <person name="Shen D."/>
            <person name="Roswanjaya Y."/>
            <person name="Wardhani T."/>
            <person name="Kalhor M.S."/>
            <person name="Jansen J."/>
            <person name="Van den Hoogen J."/>
            <person name="Gungor B."/>
            <person name="Hartog M."/>
            <person name="Hontelez J."/>
            <person name="Verver J."/>
            <person name="Yang W.-C."/>
            <person name="Schijlen E."/>
            <person name="Repin R."/>
            <person name="Schilthuizen M."/>
            <person name="Schranz E."/>
            <person name="Heidstra R."/>
            <person name="Miyata K."/>
            <person name="Fedorova E."/>
            <person name="Kohlen W."/>
            <person name="Bisseling T."/>
            <person name="Smit S."/>
            <person name="Geurts R."/>
        </authorList>
    </citation>
    <scope>NUCLEOTIDE SEQUENCE [LARGE SCALE GENOMIC DNA]</scope>
    <source>
        <strain evidence="2">cv. RG33-2</strain>
    </source>
</reference>
<comment type="caution">
    <text evidence="1">The sequence shown here is derived from an EMBL/GenBank/DDBJ whole genome shotgun (WGS) entry which is preliminary data.</text>
</comment>
<dbReference type="EMBL" id="JXTC01000040">
    <property type="protein sequence ID" value="PON96154.1"/>
    <property type="molecule type" value="Genomic_DNA"/>
</dbReference>
<keyword evidence="2" id="KW-1185">Reference proteome</keyword>
<accession>A0A2P5FEG2</accession>
<organism evidence="1 2">
    <name type="scientific">Trema orientale</name>
    <name type="common">Charcoal tree</name>
    <name type="synonym">Celtis orientalis</name>
    <dbReference type="NCBI Taxonomy" id="63057"/>
    <lineage>
        <taxon>Eukaryota</taxon>
        <taxon>Viridiplantae</taxon>
        <taxon>Streptophyta</taxon>
        <taxon>Embryophyta</taxon>
        <taxon>Tracheophyta</taxon>
        <taxon>Spermatophyta</taxon>
        <taxon>Magnoliopsida</taxon>
        <taxon>eudicotyledons</taxon>
        <taxon>Gunneridae</taxon>
        <taxon>Pentapetalae</taxon>
        <taxon>rosids</taxon>
        <taxon>fabids</taxon>
        <taxon>Rosales</taxon>
        <taxon>Cannabaceae</taxon>
        <taxon>Trema</taxon>
    </lineage>
</organism>
<sequence length="155" mass="15860">MKELIMLMVMKLRMHGIIIEVVIMGRGTLRWRNSSGSCCGATKLEMLEDEVELGLGEVNLALEVLDDAVAAANGVGGARVGLEDDGAHGVVPGGGGVELPDDLGDVADAEELVRVEELPLRVVGEVRGQNAVGGTLPALVLACSASLAVAASFGG</sequence>
<protein>
    <submittedName>
        <fullName evidence="1">Uncharacterized protein</fullName>
    </submittedName>
</protein>
<dbReference type="InParanoid" id="A0A2P5FEG2"/>
<proteinExistence type="predicted"/>
<name>A0A2P5FEG2_TREOI</name>
<dbReference type="AlphaFoldDB" id="A0A2P5FEG2"/>